<accession>A0A2V2N459</accession>
<organism evidence="3 4">
    <name type="scientific">Methanospirillum stamsii</name>
    <dbReference type="NCBI Taxonomy" id="1277351"/>
    <lineage>
        <taxon>Archaea</taxon>
        <taxon>Methanobacteriati</taxon>
        <taxon>Methanobacteriota</taxon>
        <taxon>Stenosarchaea group</taxon>
        <taxon>Methanomicrobia</taxon>
        <taxon>Methanomicrobiales</taxon>
        <taxon>Methanospirillaceae</taxon>
        <taxon>Methanospirillum</taxon>
    </lineage>
</organism>
<feature type="coiled-coil region" evidence="1">
    <location>
        <begin position="42"/>
        <end position="76"/>
    </location>
</feature>
<dbReference type="GeneID" id="97608037"/>
<dbReference type="OrthoDB" id="383088at2157"/>
<keyword evidence="4" id="KW-1185">Reference proteome</keyword>
<evidence type="ECO:0000256" key="1">
    <source>
        <dbReference type="SAM" id="Coils"/>
    </source>
</evidence>
<comment type="caution">
    <text evidence="3">The sequence shown here is derived from an EMBL/GenBank/DDBJ whole genome shotgun (WGS) entry which is preliminary data.</text>
</comment>
<evidence type="ECO:0000256" key="2">
    <source>
        <dbReference type="SAM" id="Phobius"/>
    </source>
</evidence>
<feature type="transmembrane region" description="Helical" evidence="2">
    <location>
        <begin position="138"/>
        <end position="156"/>
    </location>
</feature>
<protein>
    <submittedName>
        <fullName evidence="3">Uncharacterized protein</fullName>
    </submittedName>
</protein>
<dbReference type="EMBL" id="QGMZ01000016">
    <property type="protein sequence ID" value="PWR74599.1"/>
    <property type="molecule type" value="Genomic_DNA"/>
</dbReference>
<dbReference type="Proteomes" id="UP000245934">
    <property type="component" value="Unassembled WGS sequence"/>
</dbReference>
<keyword evidence="1" id="KW-0175">Coiled coil</keyword>
<sequence>MRFEKLNKKLPEDILSVIDEEAAAGSITRQEAVSKLVRSVISIKHESENEQLKYQIKELNRQIAIKDDEVTYLRNELHALNAGLSKLAENIVVNNAEKNDFETLLTPIKQDVSSYSDEIKNIREKIENCRHSPFENHIPLIIIGIIASLLIIYLIISTLSG</sequence>
<keyword evidence="2" id="KW-0812">Transmembrane</keyword>
<reference evidence="3 4" key="1">
    <citation type="submission" date="2018-05" db="EMBL/GenBank/DDBJ databases">
        <title>Draft genome of Methanospirillum stamsii Pt1.</title>
        <authorList>
            <person name="Dueholm M.S."/>
            <person name="Nielsen P.H."/>
            <person name="Bakmann L.F."/>
            <person name="Otzen D.E."/>
        </authorList>
    </citation>
    <scope>NUCLEOTIDE SEQUENCE [LARGE SCALE GENOMIC DNA]</scope>
    <source>
        <strain evidence="3 4">Pt1</strain>
    </source>
</reference>
<proteinExistence type="predicted"/>
<dbReference type="AlphaFoldDB" id="A0A2V2N459"/>
<evidence type="ECO:0000313" key="3">
    <source>
        <dbReference type="EMBL" id="PWR74599.1"/>
    </source>
</evidence>
<keyword evidence="2" id="KW-0472">Membrane</keyword>
<gene>
    <name evidence="3" type="ORF">DLD82_08430</name>
</gene>
<name>A0A2V2N459_9EURY</name>
<dbReference type="RefSeq" id="WP_109940679.1">
    <property type="nucleotide sequence ID" value="NZ_CP176366.1"/>
</dbReference>
<evidence type="ECO:0000313" key="4">
    <source>
        <dbReference type="Proteomes" id="UP000245934"/>
    </source>
</evidence>
<keyword evidence="2" id="KW-1133">Transmembrane helix</keyword>